<keyword evidence="1" id="KW-1133">Transmembrane helix</keyword>
<evidence type="ECO:0000313" key="2">
    <source>
        <dbReference type="EMBL" id="VDM50997.1"/>
    </source>
</evidence>
<protein>
    <submittedName>
        <fullName evidence="4">GPS domain-containing protein</fullName>
    </submittedName>
</protein>
<dbReference type="Proteomes" id="UP000050794">
    <property type="component" value="Unassembled WGS sequence"/>
</dbReference>
<organism evidence="3 4">
    <name type="scientific">Toxocara canis</name>
    <name type="common">Canine roundworm</name>
    <dbReference type="NCBI Taxonomy" id="6265"/>
    <lineage>
        <taxon>Eukaryota</taxon>
        <taxon>Metazoa</taxon>
        <taxon>Ecdysozoa</taxon>
        <taxon>Nematoda</taxon>
        <taxon>Chromadorea</taxon>
        <taxon>Rhabditida</taxon>
        <taxon>Spirurina</taxon>
        <taxon>Ascaridomorpha</taxon>
        <taxon>Ascaridoidea</taxon>
        <taxon>Toxocaridae</taxon>
        <taxon>Toxocara</taxon>
    </lineage>
</organism>
<keyword evidence="1" id="KW-0812">Transmembrane</keyword>
<keyword evidence="1" id="KW-0472">Membrane</keyword>
<accession>A0A183VG06</accession>
<reference evidence="2 3" key="2">
    <citation type="submission" date="2018-11" db="EMBL/GenBank/DDBJ databases">
        <authorList>
            <consortium name="Pathogen Informatics"/>
        </authorList>
    </citation>
    <scope>NUCLEOTIDE SEQUENCE [LARGE SCALE GENOMIC DNA]</scope>
</reference>
<dbReference type="WBParaSite" id="TCNE_0001968001-mRNA-1">
    <property type="protein sequence ID" value="TCNE_0001968001-mRNA-1"/>
    <property type="gene ID" value="TCNE_0001968001"/>
</dbReference>
<dbReference type="AlphaFoldDB" id="A0A183VG06"/>
<evidence type="ECO:0000313" key="3">
    <source>
        <dbReference type="Proteomes" id="UP000050794"/>
    </source>
</evidence>
<reference evidence="4" key="1">
    <citation type="submission" date="2016-06" db="UniProtKB">
        <authorList>
            <consortium name="WormBaseParasite"/>
        </authorList>
    </citation>
    <scope>IDENTIFICATION</scope>
</reference>
<evidence type="ECO:0000256" key="1">
    <source>
        <dbReference type="SAM" id="Phobius"/>
    </source>
</evidence>
<name>A0A183VG06_TOXCA</name>
<proteinExistence type="predicted"/>
<keyword evidence="3" id="KW-1185">Reference proteome</keyword>
<gene>
    <name evidence="2" type="ORF">TCNE_LOCUS19676</name>
</gene>
<evidence type="ECO:0000313" key="4">
    <source>
        <dbReference type="WBParaSite" id="TCNE_0001968001-mRNA-1"/>
    </source>
</evidence>
<dbReference type="EMBL" id="UYWY01027287">
    <property type="protein sequence ID" value="VDM50997.1"/>
    <property type="molecule type" value="Genomic_DNA"/>
</dbReference>
<feature type="transmembrane region" description="Helical" evidence="1">
    <location>
        <begin position="131"/>
        <end position="154"/>
    </location>
</feature>
<sequence length="189" mass="21575">MNDLDQEEYVTHGWPSGLRRMTEATGFLRVMRGGYSGVVIHAWVRIQLRAYTLEVWVGEQHDCSARFLLDMQHESGLRECEVLKYGRQSGLGRQTETSGLPRVQQPDCPSYHSWVGLAETSDAMQEYHVNMFFAIRMISALASVVLYIIAYFLVRHHALKVNHQVTAEVKDEVEVELRIKLCSTVTSDS</sequence>